<name>A0A1K2I0F3_9HYPH</name>
<evidence type="ECO:0000313" key="4">
    <source>
        <dbReference type="EMBL" id="SFZ85869.1"/>
    </source>
</evidence>
<dbReference type="Pfam" id="PF13550">
    <property type="entry name" value="Phage-tail_3"/>
    <property type="match status" value="1"/>
</dbReference>
<dbReference type="Pfam" id="PF23666">
    <property type="entry name" value="Rcc01698_C"/>
    <property type="match status" value="1"/>
</dbReference>
<gene>
    <name evidence="4" type="ORF">SAMN02983003_3041</name>
</gene>
<dbReference type="RefSeq" id="WP_072345047.1">
    <property type="nucleotide sequence ID" value="NZ_FPKU01000003.1"/>
</dbReference>
<accession>A0A1K2I0F3</accession>
<dbReference type="Gene3D" id="3.20.20.80">
    <property type="entry name" value="Glycosidases"/>
    <property type="match status" value="1"/>
</dbReference>
<proteinExistence type="predicted"/>
<dbReference type="AlphaFoldDB" id="A0A1K2I0F3"/>
<dbReference type="STRING" id="665118.SAMN02983003_3041"/>
<feature type="domain" description="GTA TIM-barrel-like" evidence="1">
    <location>
        <begin position="409"/>
        <end position="705"/>
    </location>
</feature>
<evidence type="ECO:0000313" key="5">
    <source>
        <dbReference type="Proteomes" id="UP000183447"/>
    </source>
</evidence>
<dbReference type="InterPro" id="IPR056490">
    <property type="entry name" value="Rcc01698_C"/>
</dbReference>
<organism evidence="4 5">
    <name type="scientific">Devosia enhydra</name>
    <dbReference type="NCBI Taxonomy" id="665118"/>
    <lineage>
        <taxon>Bacteria</taxon>
        <taxon>Pseudomonadati</taxon>
        <taxon>Pseudomonadota</taxon>
        <taxon>Alphaproteobacteria</taxon>
        <taxon>Hyphomicrobiales</taxon>
        <taxon>Devosiaceae</taxon>
        <taxon>Devosia</taxon>
    </lineage>
</organism>
<keyword evidence="5" id="KW-1185">Reference proteome</keyword>
<sequence length="1261" mass="131924">MATLALSLAGQFAGGLVGGPVGATIGRALGALAGSAIDGALFGERPREPARADIRLTGSTEGAAIPRLYGWGRLEGNIIWATELERLAEEGAGAKGGGREEESETIAASFAVAFCEGAVQRLGRVWADGQLLDPETVTMRFYGGTETQGVDSLIAARQGDGQAPAYRGLCYIVFERLPLTGFGNRIPNISAELCRVVGDLEPQIRAVTVIPGATEFGYDPSPRVRLLGPGATGNENTHQSASLSDWTLSLDELQALCPNLERVALVVAWFGSDLRAGHCTISPKVEASDRTVTGLGWSVAGLTRGTAPVVSQFAGGPAYGGTPSDQSVRAAIADLRARGLSVTLYPIVLMDIAAGNTLPNPYTGEAGQPAHPWRGRITCDPAPGRAGSPEGSGAVETQIAQLVGGTGDWGLRRIVRHYASLAGEAGADALVIGSELVGLTTLRGDGGSYPFVAELMGLAEEARALAGPGVKLTYAADWSEYFGHQPQDGSGDRRFHLDPLWASDAIDAVGIDAYMPIADWRDGDRHADAEAWESPYDLGYLRSGIAGGEGFDWYYADPADRIAGLRTPITDAVHGEPWVWRFKDIVSWWREPHHERIGGVRSPEPTAWVPQSKPIWFTELGCAAVDRGANQPNVFGDAKSAEDGRPYFSAGTPDPLMQRQVLRAHLGHWADGTANPVSSVYGGPMVDLGHIHLWTWDARPFPAFPRDRENWADGVNHVTGHWLTGRLGGLAADELVAAIAADFGVTVNAEAARPPFIHGYRVTGPTNCRAALEPVLEATSLLLRDGPAGLASVAPSRRVVATIEREDLVAGEGAILSRRRPDPGEAVRQFALGYGDRERDYLAGTVTASRFGGGALAGEDFALVLDASGARFAAERLLLARAMSGETLRFALPEAETRLEPGDVVALSGEGEGPFEITELRDAGTRQVVARARVPLVDVAVTAERALPVAPGPAPRALPQVVAAHLPASPANPGQSRLLLAASARPWPGAVTVVDVATGERLSRLTRSASIGTLLEPAPAGPLAVWDAFGSLLIRFGSGHPTSAEDGPVLAGANRLLLQTELGWEVVGYAGAELVAPATYRLTRLLRGLDGTDAGMAPAASGALALVLDDKVALLPMPIGWLGGSADLLAFAGPGDLDGTALDLNAGLGPALPLAPVHLSAIRDPASGDVTLGWIGRSRADPGNWALAEVPADGVPDDWRITISAEGETARVLGVTGRSALYSAADQIADFGALPAAFDFAVQQVSPVLGPGHAGQGVFHD</sequence>
<dbReference type="EMBL" id="FPKU01000003">
    <property type="protein sequence ID" value="SFZ85869.1"/>
    <property type="molecule type" value="Genomic_DNA"/>
</dbReference>
<dbReference type="Proteomes" id="UP000183447">
    <property type="component" value="Unassembled WGS sequence"/>
</dbReference>
<dbReference type="CDD" id="cd19607">
    <property type="entry name" value="GTA_TIM-barrel-like"/>
    <property type="match status" value="1"/>
</dbReference>
<feature type="domain" description="Rcc01698-like C-terminal" evidence="3">
    <location>
        <begin position="1009"/>
        <end position="1103"/>
    </location>
</feature>
<dbReference type="InterPro" id="IPR032876">
    <property type="entry name" value="J_dom"/>
</dbReference>
<reference evidence="4 5" key="1">
    <citation type="submission" date="2016-11" db="EMBL/GenBank/DDBJ databases">
        <authorList>
            <person name="Jaros S."/>
            <person name="Januszkiewicz K."/>
            <person name="Wedrychowicz H."/>
        </authorList>
    </citation>
    <scope>NUCLEOTIDE SEQUENCE [LARGE SCALE GENOMIC DNA]</scope>
    <source>
        <strain evidence="4 5">ATCC 23634</strain>
    </source>
</reference>
<dbReference type="OrthoDB" id="8445115at2"/>
<protein>
    <submittedName>
        <fullName evidence="4">Putative phage tail protein</fullName>
    </submittedName>
</protein>
<evidence type="ECO:0000259" key="3">
    <source>
        <dbReference type="Pfam" id="PF23666"/>
    </source>
</evidence>
<feature type="domain" description="Tip attachment protein J" evidence="2">
    <location>
        <begin position="764"/>
        <end position="920"/>
    </location>
</feature>
<dbReference type="Pfam" id="PF13547">
    <property type="entry name" value="GTA_TIM"/>
    <property type="match status" value="1"/>
</dbReference>
<evidence type="ECO:0000259" key="1">
    <source>
        <dbReference type="Pfam" id="PF13547"/>
    </source>
</evidence>
<dbReference type="InterPro" id="IPR025195">
    <property type="entry name" value="GTA_TIM_dom"/>
</dbReference>
<evidence type="ECO:0000259" key="2">
    <source>
        <dbReference type="Pfam" id="PF13550"/>
    </source>
</evidence>